<name>A0A0C3NXS0_PHLG1</name>
<dbReference type="PANTHER" id="PTHR24305:SF29">
    <property type="entry name" value="BENZOATE-PARA-HYDROXYLASE"/>
    <property type="match status" value="1"/>
</dbReference>
<dbReference type="PRINTS" id="PR00463">
    <property type="entry name" value="EP450I"/>
</dbReference>
<organism evidence="12 13">
    <name type="scientific">Phlebiopsis gigantea (strain 11061_1 CR5-6)</name>
    <name type="common">White-rot fungus</name>
    <name type="synonym">Peniophora gigantea</name>
    <dbReference type="NCBI Taxonomy" id="745531"/>
    <lineage>
        <taxon>Eukaryota</taxon>
        <taxon>Fungi</taxon>
        <taxon>Dikarya</taxon>
        <taxon>Basidiomycota</taxon>
        <taxon>Agaricomycotina</taxon>
        <taxon>Agaricomycetes</taxon>
        <taxon>Polyporales</taxon>
        <taxon>Phanerochaetaceae</taxon>
        <taxon>Phlebiopsis</taxon>
    </lineage>
</organism>
<keyword evidence="11" id="KW-0472">Membrane</keyword>
<evidence type="ECO:0000256" key="9">
    <source>
        <dbReference type="PIRSR" id="PIRSR602401-1"/>
    </source>
</evidence>
<evidence type="ECO:0000313" key="12">
    <source>
        <dbReference type="EMBL" id="KIP10209.1"/>
    </source>
</evidence>
<evidence type="ECO:0000256" key="11">
    <source>
        <dbReference type="SAM" id="Phobius"/>
    </source>
</evidence>
<feature type="binding site" description="axial binding residue" evidence="9">
    <location>
        <position position="492"/>
    </location>
    <ligand>
        <name>heme</name>
        <dbReference type="ChEBI" id="CHEBI:30413"/>
    </ligand>
    <ligandPart>
        <name>Fe</name>
        <dbReference type="ChEBI" id="CHEBI:18248"/>
    </ligandPart>
</feature>
<evidence type="ECO:0000256" key="8">
    <source>
        <dbReference type="ARBA" id="ARBA00023033"/>
    </source>
</evidence>
<evidence type="ECO:0000256" key="7">
    <source>
        <dbReference type="ARBA" id="ARBA00023004"/>
    </source>
</evidence>
<dbReference type="InterPro" id="IPR001128">
    <property type="entry name" value="Cyt_P450"/>
</dbReference>
<evidence type="ECO:0000313" key="13">
    <source>
        <dbReference type="Proteomes" id="UP000053257"/>
    </source>
</evidence>
<reference evidence="12 13" key="1">
    <citation type="journal article" date="2014" name="PLoS Genet.">
        <title>Analysis of the Phlebiopsis gigantea genome, transcriptome and secretome provides insight into its pioneer colonization strategies of wood.</title>
        <authorList>
            <person name="Hori C."/>
            <person name="Ishida T."/>
            <person name="Igarashi K."/>
            <person name="Samejima M."/>
            <person name="Suzuki H."/>
            <person name="Master E."/>
            <person name="Ferreira P."/>
            <person name="Ruiz-Duenas F.J."/>
            <person name="Held B."/>
            <person name="Canessa P."/>
            <person name="Larrondo L.F."/>
            <person name="Schmoll M."/>
            <person name="Druzhinina I.S."/>
            <person name="Kubicek C.P."/>
            <person name="Gaskell J.A."/>
            <person name="Kersten P."/>
            <person name="St John F."/>
            <person name="Glasner J."/>
            <person name="Sabat G."/>
            <person name="Splinter BonDurant S."/>
            <person name="Syed K."/>
            <person name="Yadav J."/>
            <person name="Mgbeahuruike A.C."/>
            <person name="Kovalchuk A."/>
            <person name="Asiegbu F.O."/>
            <person name="Lackner G."/>
            <person name="Hoffmeister D."/>
            <person name="Rencoret J."/>
            <person name="Gutierrez A."/>
            <person name="Sun H."/>
            <person name="Lindquist E."/>
            <person name="Barry K."/>
            <person name="Riley R."/>
            <person name="Grigoriev I.V."/>
            <person name="Henrissat B."/>
            <person name="Kues U."/>
            <person name="Berka R.M."/>
            <person name="Martinez A.T."/>
            <person name="Covert S.F."/>
            <person name="Blanchette R.A."/>
            <person name="Cullen D."/>
        </authorList>
    </citation>
    <scope>NUCLEOTIDE SEQUENCE [LARGE SCALE GENOMIC DNA]</scope>
    <source>
        <strain evidence="12 13">11061_1 CR5-6</strain>
    </source>
</reference>
<gene>
    <name evidence="12" type="ORF">PHLGIDRAFT_499161</name>
</gene>
<dbReference type="Pfam" id="PF00067">
    <property type="entry name" value="p450"/>
    <property type="match status" value="1"/>
</dbReference>
<dbReference type="STRING" id="745531.A0A0C3NXS0"/>
<dbReference type="PANTHER" id="PTHR24305">
    <property type="entry name" value="CYTOCHROME P450"/>
    <property type="match status" value="1"/>
</dbReference>
<dbReference type="PRINTS" id="PR00385">
    <property type="entry name" value="P450"/>
</dbReference>
<evidence type="ECO:0000256" key="5">
    <source>
        <dbReference type="ARBA" id="ARBA00022723"/>
    </source>
</evidence>
<evidence type="ECO:0000256" key="1">
    <source>
        <dbReference type="ARBA" id="ARBA00001971"/>
    </source>
</evidence>
<comment type="similarity">
    <text evidence="3 10">Belongs to the cytochrome P450 family.</text>
</comment>
<accession>A0A0C3NXS0</accession>
<dbReference type="Proteomes" id="UP000053257">
    <property type="component" value="Unassembled WGS sequence"/>
</dbReference>
<keyword evidence="11" id="KW-0812">Transmembrane</keyword>
<dbReference type="InterPro" id="IPR002401">
    <property type="entry name" value="Cyt_P450_E_grp-I"/>
</dbReference>
<dbReference type="InterPro" id="IPR036396">
    <property type="entry name" value="Cyt_P450_sf"/>
</dbReference>
<feature type="transmembrane region" description="Helical" evidence="11">
    <location>
        <begin position="14"/>
        <end position="32"/>
    </location>
</feature>
<keyword evidence="8 10" id="KW-0503">Monooxygenase</keyword>
<keyword evidence="6 10" id="KW-0560">Oxidoreductase</keyword>
<dbReference type="GO" id="GO:0016705">
    <property type="term" value="F:oxidoreductase activity, acting on paired donors, with incorporation or reduction of molecular oxygen"/>
    <property type="evidence" value="ECO:0007669"/>
    <property type="project" value="InterPro"/>
</dbReference>
<evidence type="ECO:0000256" key="4">
    <source>
        <dbReference type="ARBA" id="ARBA00022617"/>
    </source>
</evidence>
<dbReference type="PROSITE" id="PS00086">
    <property type="entry name" value="CYTOCHROME_P450"/>
    <property type="match status" value="1"/>
</dbReference>
<dbReference type="GO" id="GO:0005506">
    <property type="term" value="F:iron ion binding"/>
    <property type="evidence" value="ECO:0007669"/>
    <property type="project" value="InterPro"/>
</dbReference>
<keyword evidence="11" id="KW-1133">Transmembrane helix</keyword>
<comment type="pathway">
    <text evidence="2">Secondary metabolite biosynthesis.</text>
</comment>
<evidence type="ECO:0000256" key="2">
    <source>
        <dbReference type="ARBA" id="ARBA00005179"/>
    </source>
</evidence>
<dbReference type="OrthoDB" id="3934656at2759"/>
<keyword evidence="7 9" id="KW-0408">Iron</keyword>
<evidence type="ECO:0008006" key="14">
    <source>
        <dbReference type="Google" id="ProtNLM"/>
    </source>
</evidence>
<keyword evidence="4 9" id="KW-0349">Heme</keyword>
<sequence length="547" mass="60785">MDALNHNQHLDPKFFALVPVIVLVLAYIVPLLSDRHGLRKYPGPFLAKVTNMWFARMVMNGDGISSVHKLHEKHGRFVRLSPKQVSIADPEALHAIYSYSAGTLKGDIYDGFVLPGRKPSIFATRQRDEHSRKRKYLSHVMSMKSIQELEHNILHHQQTLVQQWDKLCLDGAQDKDGSKGSCEWKAKEGRVWFNCMPWFNFEAFDIIGDLAFGASFGMLESGKDAAPVALSEDEAVNSYYSDHTVKIECTTVPAVKTINETVDFNTFLGCFPPQWHWVFLKLPMFQKSLHTRSLLARMAITALAKRLASGEARADFLTKLIAARDDNGQPLPEHELSAEALSLLVAGSDTTSNSAGAITYHLARNQVAQAKLQAELDKALGLPGAGSNEAEVPTYDQLKYLTYLQDVINEGLRVHSTAGIGLPRVIPEGGLTVAGESFVEGTEVSCPIYTMHHLKSVWGDDADVFNPDRWSGENKAELMQSFAPFSVGPRACIGRHLALIELTIGIATIFHRYHIVLEDPNGELPVHEGFLRKPECVHIGMKRRGAR</sequence>
<comment type="cofactor">
    <cofactor evidence="1 9">
        <name>heme</name>
        <dbReference type="ChEBI" id="CHEBI:30413"/>
    </cofactor>
</comment>
<dbReference type="EMBL" id="KN840457">
    <property type="protein sequence ID" value="KIP10209.1"/>
    <property type="molecule type" value="Genomic_DNA"/>
</dbReference>
<keyword evidence="5 9" id="KW-0479">Metal-binding</keyword>
<evidence type="ECO:0000256" key="6">
    <source>
        <dbReference type="ARBA" id="ARBA00023002"/>
    </source>
</evidence>
<dbReference type="InterPro" id="IPR017972">
    <property type="entry name" value="Cyt_P450_CS"/>
</dbReference>
<evidence type="ECO:0000256" key="10">
    <source>
        <dbReference type="RuleBase" id="RU000461"/>
    </source>
</evidence>
<evidence type="ECO:0000256" key="3">
    <source>
        <dbReference type="ARBA" id="ARBA00010617"/>
    </source>
</evidence>
<proteinExistence type="inferred from homology"/>
<dbReference type="GO" id="GO:0020037">
    <property type="term" value="F:heme binding"/>
    <property type="evidence" value="ECO:0007669"/>
    <property type="project" value="InterPro"/>
</dbReference>
<dbReference type="HOGENOM" id="CLU_001570_14_0_1"/>
<dbReference type="SUPFAM" id="SSF48264">
    <property type="entry name" value="Cytochrome P450"/>
    <property type="match status" value="1"/>
</dbReference>
<protein>
    <recommendedName>
        <fullName evidence="14">Cytochrome P450 monooxygenase</fullName>
    </recommendedName>
</protein>
<dbReference type="AlphaFoldDB" id="A0A0C3NXS0"/>
<dbReference type="InterPro" id="IPR050121">
    <property type="entry name" value="Cytochrome_P450_monoxygenase"/>
</dbReference>
<keyword evidence="13" id="KW-1185">Reference proteome</keyword>
<dbReference type="CDD" id="cd11061">
    <property type="entry name" value="CYP67-like"/>
    <property type="match status" value="1"/>
</dbReference>
<dbReference type="Gene3D" id="1.10.630.10">
    <property type="entry name" value="Cytochrome P450"/>
    <property type="match status" value="1"/>
</dbReference>
<dbReference type="GO" id="GO:0004497">
    <property type="term" value="F:monooxygenase activity"/>
    <property type="evidence" value="ECO:0007669"/>
    <property type="project" value="UniProtKB-KW"/>
</dbReference>